<dbReference type="AlphaFoldDB" id="A0A6N9HFK0"/>
<dbReference type="GO" id="GO:0008976">
    <property type="term" value="F:polyphosphate kinase activity"/>
    <property type="evidence" value="ECO:0007669"/>
    <property type="project" value="UniProtKB-UniRule"/>
</dbReference>
<dbReference type="PIRSF" id="PIRSF015589">
    <property type="entry name" value="PP_kinase"/>
    <property type="match status" value="1"/>
</dbReference>
<dbReference type="Proteomes" id="UP000448575">
    <property type="component" value="Unassembled WGS sequence"/>
</dbReference>
<dbReference type="SUPFAM" id="SSF143724">
    <property type="entry name" value="PHP14-like"/>
    <property type="match status" value="1"/>
</dbReference>
<dbReference type="EC" id="2.7.4.1" evidence="6 7"/>
<feature type="binding site" evidence="6">
    <location>
        <position position="594"/>
    </location>
    <ligand>
        <name>ATP</name>
        <dbReference type="ChEBI" id="CHEBI:30616"/>
    </ligand>
</feature>
<dbReference type="Gene3D" id="3.30.1840.10">
    <property type="entry name" value="Polyphosphate kinase middle domain"/>
    <property type="match status" value="1"/>
</dbReference>
<evidence type="ECO:0000259" key="10">
    <source>
        <dbReference type="Pfam" id="PF13090"/>
    </source>
</evidence>
<dbReference type="RefSeq" id="WP_161025214.1">
    <property type="nucleotide sequence ID" value="NZ_WWCJ01000005.1"/>
</dbReference>
<comment type="function">
    <text evidence="6 7">Catalyzes the reversible transfer of the terminal phosphate of ATP to form a long-chain polyphosphate (polyP).</text>
</comment>
<feature type="domain" description="Polyphosphate kinase N-terminal" evidence="9">
    <location>
        <begin position="11"/>
        <end position="115"/>
    </location>
</feature>
<dbReference type="InterPro" id="IPR036832">
    <property type="entry name" value="PPK_N_dom_sf"/>
</dbReference>
<evidence type="ECO:0000256" key="4">
    <source>
        <dbReference type="ARBA" id="ARBA00022777"/>
    </source>
</evidence>
<feature type="binding site" evidence="6">
    <location>
        <position position="377"/>
    </location>
    <ligand>
        <name>Mg(2+)</name>
        <dbReference type="ChEBI" id="CHEBI:18420"/>
    </ligand>
</feature>
<comment type="cofactor">
    <cofactor evidence="6">
        <name>Mg(2+)</name>
        <dbReference type="ChEBI" id="CHEBI:18420"/>
    </cofactor>
</comment>
<dbReference type="InterPro" id="IPR003414">
    <property type="entry name" value="PP_kinase"/>
</dbReference>
<dbReference type="Pfam" id="PF13090">
    <property type="entry name" value="PP_kinase_C"/>
    <property type="match status" value="1"/>
</dbReference>
<comment type="similarity">
    <text evidence="6 7">Belongs to the polyphosphate kinase 1 (PPK1) family.</text>
</comment>
<dbReference type="NCBIfam" id="NF003921">
    <property type="entry name" value="PRK05443.2-2"/>
    <property type="match status" value="1"/>
</dbReference>
<dbReference type="NCBIfam" id="TIGR03705">
    <property type="entry name" value="poly_P_kin"/>
    <property type="match status" value="1"/>
</dbReference>
<reference evidence="12 13" key="1">
    <citation type="submission" date="2019-12" db="EMBL/GenBank/DDBJ databases">
        <title>Novel species isolated from a subtropical stream in China.</title>
        <authorList>
            <person name="Lu H."/>
        </authorList>
    </citation>
    <scope>NUCLEOTIDE SEQUENCE [LARGE SCALE GENOMIC DNA]</scope>
    <source>
        <strain evidence="12 13">DS3</strain>
    </source>
</reference>
<dbReference type="SUPFAM" id="SSF56024">
    <property type="entry name" value="Phospholipase D/nuclease"/>
    <property type="match status" value="2"/>
</dbReference>
<dbReference type="InterPro" id="IPR025198">
    <property type="entry name" value="PPK_N_dom"/>
</dbReference>
<keyword evidence="2 6" id="KW-0808">Transferase</keyword>
<comment type="catalytic activity">
    <reaction evidence="6 7">
        <text>[phosphate](n) + ATP = [phosphate](n+1) + ADP</text>
        <dbReference type="Rhea" id="RHEA:19573"/>
        <dbReference type="Rhea" id="RHEA-COMP:9859"/>
        <dbReference type="Rhea" id="RHEA-COMP:14280"/>
        <dbReference type="ChEBI" id="CHEBI:16838"/>
        <dbReference type="ChEBI" id="CHEBI:30616"/>
        <dbReference type="ChEBI" id="CHEBI:456216"/>
        <dbReference type="EC" id="2.7.4.1"/>
    </reaction>
</comment>
<gene>
    <name evidence="12" type="primary">ppk1</name>
    <name evidence="6" type="synonym">ppk</name>
    <name evidence="12" type="ORF">GTP41_08890</name>
</gene>
<feature type="binding site" evidence="6">
    <location>
        <position position="470"/>
    </location>
    <ligand>
        <name>ATP</name>
        <dbReference type="ChEBI" id="CHEBI:30616"/>
    </ligand>
</feature>
<feature type="domain" description="Polyphosphate kinase C-terminal" evidence="11">
    <location>
        <begin position="333"/>
        <end position="497"/>
    </location>
</feature>
<dbReference type="NCBIfam" id="NF003918">
    <property type="entry name" value="PRK05443.1-2"/>
    <property type="match status" value="1"/>
</dbReference>
<evidence type="ECO:0000259" key="8">
    <source>
        <dbReference type="Pfam" id="PF02503"/>
    </source>
</evidence>
<dbReference type="NCBIfam" id="NF003917">
    <property type="entry name" value="PRK05443.1-1"/>
    <property type="match status" value="1"/>
</dbReference>
<feature type="binding site" evidence="6">
    <location>
        <position position="407"/>
    </location>
    <ligand>
        <name>Mg(2+)</name>
        <dbReference type="ChEBI" id="CHEBI:18420"/>
    </ligand>
</feature>
<dbReference type="InterPro" id="IPR041108">
    <property type="entry name" value="PP_kinase_C_1"/>
</dbReference>
<dbReference type="GO" id="GO:0006799">
    <property type="term" value="P:polyphosphate biosynthetic process"/>
    <property type="evidence" value="ECO:0007669"/>
    <property type="project" value="UniProtKB-UniRule"/>
</dbReference>
<comment type="caution">
    <text evidence="12">The sequence shown here is derived from an EMBL/GenBank/DDBJ whole genome shotgun (WGS) entry which is preliminary data.</text>
</comment>
<dbReference type="GO" id="GO:0009358">
    <property type="term" value="C:polyphosphate kinase complex"/>
    <property type="evidence" value="ECO:0007669"/>
    <property type="project" value="InterPro"/>
</dbReference>
<keyword evidence="6" id="KW-0479">Metal-binding</keyword>
<dbReference type="PANTHER" id="PTHR30218:SF0">
    <property type="entry name" value="POLYPHOSPHATE KINASE"/>
    <property type="match status" value="1"/>
</dbReference>
<feature type="binding site" evidence="6">
    <location>
        <position position="49"/>
    </location>
    <ligand>
        <name>ATP</name>
        <dbReference type="ChEBI" id="CHEBI:30616"/>
    </ligand>
</feature>
<keyword evidence="13" id="KW-1185">Reference proteome</keyword>
<protein>
    <recommendedName>
        <fullName evidence="6 7">Polyphosphate kinase</fullName>
        <ecNumber evidence="6 7">2.7.4.1</ecNumber>
    </recommendedName>
    <alternativeName>
        <fullName evidence="6">ATP-polyphosphate phosphotransferase</fullName>
    </alternativeName>
    <alternativeName>
        <fullName evidence="6">Polyphosphoric acid kinase</fullName>
    </alternativeName>
</protein>
<dbReference type="InterPro" id="IPR025200">
    <property type="entry name" value="PPK_C_dom2"/>
</dbReference>
<keyword evidence="5 6" id="KW-0067">ATP-binding</keyword>
<dbReference type="InterPro" id="IPR036830">
    <property type="entry name" value="PP_kinase_middle_dom_sf"/>
</dbReference>
<sequence>MTSMTKSQVSFLDRELSQLAFNRRVMAQAEDPTIPVLERLRYLCIMSSNLDEFFEVRVASLLAAASLDGGLDDHPALAASLERVSNECHELVRRQYEIFNTAVLPEMKAQGIHIVRHSQRNEAQRAWVKDYFERDVRPLLTPIGLDPAHPFPQVVNKSLNFIVALNGKDAFGRGTAIAIVKAPRVLPRVIRLPDHLSKEEGISFVLLSSVIHAHIAELFAGRDVLAYSQFRVTRDSDLWVDEDEVKNLRQALKGELQGRAYGRSVRIEVAKNCPPELSQFLLDQFGLDQTRLYRVDGPVNMVRLGEIVEQARRPELRFPPFTAGVLAKTVNNDIFATIRKHDILLHHPFQSFQTVIDFIRSAALDPAVVAIKQTVYRTGMNSDLMEALIAAARSGKEVTVVVELMARFDEEANINWADKLEQAGAQVVYGVVGLKTHAKIALVIRREEGGLAYYAHLGTGNYHPTTTKFYTDFGVLSCQPELGRDVNEVFMHLTSLAKPQRMHHLWLAPFALQDQIIKAIKNEAKIAKAGRPGRIIAKINALTDEPVIRALYAASRDGVKIDLIVRGACMLKPGVPGLSENIRVRSIIGRFLEHSRIYYFRNDLAHDVMLASADWMNRNLLRRIEVAFPVLDRALKRRVVAEGLTPYLKDNSNAWELDDHGVYHRRKPRGKQKPFSAQQHLMESLGTPAAMPVE</sequence>
<dbReference type="GO" id="GO:0046872">
    <property type="term" value="F:metal ion binding"/>
    <property type="evidence" value="ECO:0007669"/>
    <property type="project" value="UniProtKB-KW"/>
</dbReference>
<feature type="active site" description="Phosphohistidine intermediate" evidence="6">
    <location>
        <position position="437"/>
    </location>
</feature>
<dbReference type="Pfam" id="PF02503">
    <property type="entry name" value="PP_kinase"/>
    <property type="match status" value="1"/>
</dbReference>
<comment type="PTM">
    <text evidence="6 7">An intermediate of this reaction is the autophosphorylated ppk in which a phosphate is covalently linked to a histidine residue through a N-P bond.</text>
</comment>
<evidence type="ECO:0000259" key="11">
    <source>
        <dbReference type="Pfam" id="PF17941"/>
    </source>
</evidence>
<dbReference type="GO" id="GO:0005524">
    <property type="term" value="F:ATP binding"/>
    <property type="evidence" value="ECO:0007669"/>
    <property type="project" value="UniProtKB-KW"/>
</dbReference>
<dbReference type="Gene3D" id="1.20.58.310">
    <property type="entry name" value="Polyphosphate kinase N-terminal domain"/>
    <property type="match status" value="1"/>
</dbReference>
<keyword evidence="3 6" id="KW-0547">Nucleotide-binding</keyword>
<evidence type="ECO:0000256" key="2">
    <source>
        <dbReference type="ARBA" id="ARBA00022679"/>
    </source>
</evidence>
<keyword evidence="4 6" id="KW-0418">Kinase</keyword>
<proteinExistence type="inferred from homology"/>
<dbReference type="CDD" id="cd09165">
    <property type="entry name" value="PLDc_PaPPK1_C1_like"/>
    <property type="match status" value="1"/>
</dbReference>
<accession>A0A6N9HFK0</accession>
<dbReference type="CDD" id="cd09168">
    <property type="entry name" value="PLDc_PaPPK1_C2_like"/>
    <property type="match status" value="1"/>
</dbReference>
<dbReference type="HAMAP" id="MF_00347">
    <property type="entry name" value="Polyphosphate_kinase"/>
    <property type="match status" value="1"/>
</dbReference>
<dbReference type="EMBL" id="WWCJ01000005">
    <property type="protein sequence ID" value="MYN02220.1"/>
    <property type="molecule type" value="Genomic_DNA"/>
</dbReference>
<dbReference type="Pfam" id="PF17941">
    <property type="entry name" value="PP_kinase_C_1"/>
    <property type="match status" value="1"/>
</dbReference>
<evidence type="ECO:0000256" key="5">
    <source>
        <dbReference type="ARBA" id="ARBA00022840"/>
    </source>
</evidence>
<evidence type="ECO:0000256" key="1">
    <source>
        <dbReference type="ARBA" id="ARBA00022553"/>
    </source>
</evidence>
<dbReference type="SUPFAM" id="SSF140356">
    <property type="entry name" value="PPK N-terminal domain-like"/>
    <property type="match status" value="1"/>
</dbReference>
<organism evidence="12 13">
    <name type="scientific">Pseudoduganella guangdongensis</name>
    <dbReference type="NCBI Taxonomy" id="2692179"/>
    <lineage>
        <taxon>Bacteria</taxon>
        <taxon>Pseudomonadati</taxon>
        <taxon>Pseudomonadota</taxon>
        <taxon>Betaproteobacteria</taxon>
        <taxon>Burkholderiales</taxon>
        <taxon>Oxalobacteraceae</taxon>
        <taxon>Telluria group</taxon>
        <taxon>Pseudoduganella</taxon>
    </lineage>
</organism>
<evidence type="ECO:0000313" key="12">
    <source>
        <dbReference type="EMBL" id="MYN02220.1"/>
    </source>
</evidence>
<dbReference type="Gene3D" id="3.30.870.10">
    <property type="entry name" value="Endonuclease Chain A"/>
    <property type="match status" value="2"/>
</dbReference>
<dbReference type="Pfam" id="PF13089">
    <property type="entry name" value="PP_kinase_N"/>
    <property type="match status" value="1"/>
</dbReference>
<feature type="domain" description="Polyphosphate kinase C-terminal" evidence="10">
    <location>
        <begin position="505"/>
        <end position="678"/>
    </location>
</feature>
<evidence type="ECO:0000259" key="9">
    <source>
        <dbReference type="Pfam" id="PF13089"/>
    </source>
</evidence>
<feature type="domain" description="Polyphosphate kinase middle" evidence="8">
    <location>
        <begin position="124"/>
        <end position="306"/>
    </location>
</feature>
<evidence type="ECO:0000256" key="7">
    <source>
        <dbReference type="RuleBase" id="RU003800"/>
    </source>
</evidence>
<keyword evidence="1 6" id="KW-0597">Phosphoprotein</keyword>
<feature type="binding site" evidence="6">
    <location>
        <position position="566"/>
    </location>
    <ligand>
        <name>ATP</name>
        <dbReference type="ChEBI" id="CHEBI:30616"/>
    </ligand>
</feature>
<dbReference type="PANTHER" id="PTHR30218">
    <property type="entry name" value="POLYPHOSPHATE KINASE"/>
    <property type="match status" value="1"/>
</dbReference>
<evidence type="ECO:0000256" key="3">
    <source>
        <dbReference type="ARBA" id="ARBA00022741"/>
    </source>
</evidence>
<keyword evidence="6" id="KW-0460">Magnesium</keyword>
<dbReference type="InterPro" id="IPR024953">
    <property type="entry name" value="PP_kinase_middle"/>
</dbReference>
<evidence type="ECO:0000313" key="13">
    <source>
        <dbReference type="Proteomes" id="UP000448575"/>
    </source>
</evidence>
<evidence type="ECO:0000256" key="6">
    <source>
        <dbReference type="HAMAP-Rule" id="MF_00347"/>
    </source>
</evidence>
<name>A0A6N9HFK0_9BURK</name>